<keyword evidence="3" id="KW-0804">Transcription</keyword>
<dbReference type="GO" id="GO:0006950">
    <property type="term" value="P:response to stress"/>
    <property type="evidence" value="ECO:0007669"/>
    <property type="project" value="TreeGrafter"/>
</dbReference>
<dbReference type="Gene3D" id="1.10.10.10">
    <property type="entry name" value="Winged helix-like DNA-binding domain superfamily/Winged helix DNA-binding domain"/>
    <property type="match status" value="1"/>
</dbReference>
<evidence type="ECO:0000313" key="6">
    <source>
        <dbReference type="EMBL" id="BCO10445.1"/>
    </source>
</evidence>
<sequence length="183" mass="20178">MLDNKETDAALLRKQARYIFTVGKMLRRHLLQGLAGTAARGDNCCHGELSLAQLNLLLTVRGQQELTLTELADLLGVSPPSVSVMVERLVDKGLLVRERSTADRRKVVIGLSPDATDDLDRIEEQMIASFVDLVRELGPETAQQWYRVLQQVEKVLQQRLGRQGGVSRSGSGAADMNGNRTGR</sequence>
<dbReference type="SUPFAM" id="SSF46785">
    <property type="entry name" value="Winged helix' DNA-binding domain"/>
    <property type="match status" value="1"/>
</dbReference>
<dbReference type="InterPro" id="IPR000835">
    <property type="entry name" value="HTH_MarR-typ"/>
</dbReference>
<dbReference type="KEGG" id="ddu:GF1_28210"/>
<dbReference type="PROSITE" id="PS01117">
    <property type="entry name" value="HTH_MARR_1"/>
    <property type="match status" value="1"/>
</dbReference>
<dbReference type="InterPro" id="IPR039422">
    <property type="entry name" value="MarR/SlyA-like"/>
</dbReference>
<dbReference type="GO" id="GO:0003700">
    <property type="term" value="F:DNA-binding transcription factor activity"/>
    <property type="evidence" value="ECO:0007669"/>
    <property type="project" value="InterPro"/>
</dbReference>
<dbReference type="RefSeq" id="WP_267927174.1">
    <property type="nucleotide sequence ID" value="NZ_AP024233.1"/>
</dbReference>
<feature type="compositionally biased region" description="Low complexity" evidence="4">
    <location>
        <begin position="162"/>
        <end position="172"/>
    </location>
</feature>
<dbReference type="Proteomes" id="UP001063350">
    <property type="component" value="Chromosome"/>
</dbReference>
<feature type="region of interest" description="Disordered" evidence="4">
    <location>
        <begin position="162"/>
        <end position="183"/>
    </location>
</feature>
<dbReference type="SMART" id="SM00347">
    <property type="entry name" value="HTH_MARR"/>
    <property type="match status" value="1"/>
</dbReference>
<evidence type="ECO:0000259" key="5">
    <source>
        <dbReference type="PROSITE" id="PS50995"/>
    </source>
</evidence>
<dbReference type="AlphaFoldDB" id="A0A915UB91"/>
<evidence type="ECO:0000256" key="3">
    <source>
        <dbReference type="ARBA" id="ARBA00023163"/>
    </source>
</evidence>
<reference evidence="6" key="1">
    <citation type="submission" date="2020-12" db="EMBL/GenBank/DDBJ databases">
        <title>Desulfobium dissulfuricans gen. nov., sp. nov., a novel mesophilic, sulfate-reducing bacterium isolated from a deep-sea hydrothermal vent.</title>
        <authorList>
            <person name="Hashimoto Y."/>
            <person name="Tame A."/>
            <person name="Sawayama S."/>
            <person name="Miyazaki J."/>
            <person name="Takai K."/>
            <person name="Nakagawa S."/>
        </authorList>
    </citation>
    <scope>NUCLEOTIDE SEQUENCE</scope>
    <source>
        <strain evidence="6">GF1</strain>
    </source>
</reference>
<dbReference type="InterPro" id="IPR023187">
    <property type="entry name" value="Tscrpt_reg_MarR-type_CS"/>
</dbReference>
<dbReference type="InterPro" id="IPR036390">
    <property type="entry name" value="WH_DNA-bd_sf"/>
</dbReference>
<dbReference type="GO" id="GO:0003677">
    <property type="term" value="F:DNA binding"/>
    <property type="evidence" value="ECO:0007669"/>
    <property type="project" value="UniProtKB-KW"/>
</dbReference>
<organism evidence="6 7">
    <name type="scientific">Desulfolithobacter dissulfuricans</name>
    <dbReference type="NCBI Taxonomy" id="2795293"/>
    <lineage>
        <taxon>Bacteria</taxon>
        <taxon>Pseudomonadati</taxon>
        <taxon>Thermodesulfobacteriota</taxon>
        <taxon>Desulfobulbia</taxon>
        <taxon>Desulfobulbales</taxon>
        <taxon>Desulfobulbaceae</taxon>
        <taxon>Desulfolithobacter</taxon>
    </lineage>
</organism>
<evidence type="ECO:0000256" key="1">
    <source>
        <dbReference type="ARBA" id="ARBA00023015"/>
    </source>
</evidence>
<dbReference type="Pfam" id="PF01047">
    <property type="entry name" value="MarR"/>
    <property type="match status" value="1"/>
</dbReference>
<evidence type="ECO:0000313" key="7">
    <source>
        <dbReference type="Proteomes" id="UP001063350"/>
    </source>
</evidence>
<keyword evidence="2" id="KW-0238">DNA-binding</keyword>
<accession>A0A915UB91</accession>
<evidence type="ECO:0000256" key="4">
    <source>
        <dbReference type="SAM" id="MobiDB-lite"/>
    </source>
</evidence>
<dbReference type="PANTHER" id="PTHR33164">
    <property type="entry name" value="TRANSCRIPTIONAL REGULATOR, MARR FAMILY"/>
    <property type="match status" value="1"/>
</dbReference>
<dbReference type="EMBL" id="AP024233">
    <property type="protein sequence ID" value="BCO10445.1"/>
    <property type="molecule type" value="Genomic_DNA"/>
</dbReference>
<gene>
    <name evidence="6" type="ORF">GF1_28210</name>
</gene>
<keyword evidence="1" id="KW-0805">Transcription regulation</keyword>
<dbReference type="CDD" id="cd00090">
    <property type="entry name" value="HTH_ARSR"/>
    <property type="match status" value="1"/>
</dbReference>
<proteinExistence type="predicted"/>
<dbReference type="PANTHER" id="PTHR33164:SF57">
    <property type="entry name" value="MARR-FAMILY TRANSCRIPTIONAL REGULATOR"/>
    <property type="match status" value="1"/>
</dbReference>
<dbReference type="PROSITE" id="PS50995">
    <property type="entry name" value="HTH_MARR_2"/>
    <property type="match status" value="1"/>
</dbReference>
<protein>
    <recommendedName>
        <fullName evidence="5">HTH marR-type domain-containing protein</fullName>
    </recommendedName>
</protein>
<feature type="domain" description="HTH marR-type" evidence="5">
    <location>
        <begin position="1"/>
        <end position="154"/>
    </location>
</feature>
<dbReference type="InterPro" id="IPR011991">
    <property type="entry name" value="ArsR-like_HTH"/>
</dbReference>
<keyword evidence="7" id="KW-1185">Reference proteome</keyword>
<name>A0A915UB91_9BACT</name>
<evidence type="ECO:0000256" key="2">
    <source>
        <dbReference type="ARBA" id="ARBA00023125"/>
    </source>
</evidence>
<dbReference type="InterPro" id="IPR036388">
    <property type="entry name" value="WH-like_DNA-bd_sf"/>
</dbReference>